<evidence type="ECO:0000313" key="6">
    <source>
        <dbReference type="Proteomes" id="UP000576087"/>
    </source>
</evidence>
<evidence type="ECO:0000313" key="2">
    <source>
        <dbReference type="EMBL" id="MBB4414839.1"/>
    </source>
</evidence>
<organism evidence="3 6">
    <name type="scientific">Aliirhizobium cellulosilyticum</name>
    <dbReference type="NCBI Taxonomy" id="393664"/>
    <lineage>
        <taxon>Bacteria</taxon>
        <taxon>Pseudomonadati</taxon>
        <taxon>Pseudomonadota</taxon>
        <taxon>Alphaproteobacteria</taxon>
        <taxon>Hyphomicrobiales</taxon>
        <taxon>Rhizobiaceae</taxon>
        <taxon>Aliirhizobium</taxon>
    </lineage>
</organism>
<dbReference type="EMBL" id="JACIHM010000016">
    <property type="protein sequence ID" value="MBB4449513.1"/>
    <property type="molecule type" value="Genomic_DNA"/>
</dbReference>
<dbReference type="Proteomes" id="UP000520770">
    <property type="component" value="Unassembled WGS sequence"/>
</dbReference>
<dbReference type="EMBL" id="JACIGY010000015">
    <property type="protein sequence ID" value="MBB4414839.1"/>
    <property type="molecule type" value="Genomic_DNA"/>
</dbReference>
<evidence type="ECO:0000313" key="1">
    <source>
        <dbReference type="EMBL" id="MBB4351587.1"/>
    </source>
</evidence>
<dbReference type="Proteomes" id="UP000576087">
    <property type="component" value="Unassembled WGS sequence"/>
</dbReference>
<evidence type="ECO:0000313" key="5">
    <source>
        <dbReference type="Proteomes" id="UP000524535"/>
    </source>
</evidence>
<evidence type="ECO:0000313" key="3">
    <source>
        <dbReference type="EMBL" id="MBB4449513.1"/>
    </source>
</evidence>
<dbReference type="EMBL" id="JACIGW010000013">
    <property type="protein sequence ID" value="MBB4351587.1"/>
    <property type="molecule type" value="Genomic_DNA"/>
</dbReference>
<gene>
    <name evidence="2" type="ORF">GGE31_005385</name>
    <name evidence="1" type="ORF">GGE33_005369</name>
    <name evidence="3" type="ORF">GGE35_005369</name>
</gene>
<reference evidence="4 5" key="1">
    <citation type="submission" date="2020-08" db="EMBL/GenBank/DDBJ databases">
        <title>Genomic Encyclopedia of Type Strains, Phase IV (KMG-V): Genome sequencing to study the core and pangenomes of soil and plant-associated prokaryotes.</title>
        <authorList>
            <person name="Whitman W."/>
        </authorList>
    </citation>
    <scope>NUCLEOTIDE SEQUENCE [LARGE SCALE GENOMIC DNA]</scope>
    <source>
        <strain evidence="2 5">SEMIA 444</strain>
        <strain evidence="1 4">SEMIA 448</strain>
        <strain evidence="3 6">SEMIA 452</strain>
    </source>
</reference>
<dbReference type="Proteomes" id="UP000524535">
    <property type="component" value="Unassembled WGS sequence"/>
</dbReference>
<evidence type="ECO:0008006" key="7">
    <source>
        <dbReference type="Google" id="ProtNLM"/>
    </source>
</evidence>
<dbReference type="RefSeq" id="WP_183830060.1">
    <property type="nucleotide sequence ID" value="NZ_JACIGW010000013.1"/>
</dbReference>
<dbReference type="Pfam" id="PF06169">
    <property type="entry name" value="DUF982"/>
    <property type="match status" value="1"/>
</dbReference>
<keyword evidence="5" id="KW-1185">Reference proteome</keyword>
<dbReference type="InterPro" id="IPR010385">
    <property type="entry name" value="DUF982"/>
</dbReference>
<evidence type="ECO:0000313" key="4">
    <source>
        <dbReference type="Proteomes" id="UP000520770"/>
    </source>
</evidence>
<protein>
    <recommendedName>
        <fullName evidence="7">DUF982 domain-containing protein</fullName>
    </recommendedName>
</protein>
<name>A0A7W6Y474_9HYPH</name>
<proteinExistence type="predicted"/>
<sequence>MSNTWKNPVRIHTGTGAPDIVFGPIQAFEALNNRWPASRGPKYNDAKRICRLAAAGEISIDFARMAFISAAVEASVFDEVGGLIKPTH</sequence>
<dbReference type="Gene3D" id="6.10.250.730">
    <property type="match status" value="1"/>
</dbReference>
<dbReference type="AlphaFoldDB" id="A0A7W6Y474"/>
<comment type="caution">
    <text evidence="3">The sequence shown here is derived from an EMBL/GenBank/DDBJ whole genome shotgun (WGS) entry which is preliminary data.</text>
</comment>
<accession>A0A7W6Y474</accession>